<keyword evidence="1" id="KW-0812">Transmembrane</keyword>
<feature type="transmembrane region" description="Helical" evidence="1">
    <location>
        <begin position="371"/>
        <end position="395"/>
    </location>
</feature>
<dbReference type="InterPro" id="IPR002656">
    <property type="entry name" value="Acyl_transf_3_dom"/>
</dbReference>
<keyword evidence="1" id="KW-0472">Membrane</keyword>
<dbReference type="AlphaFoldDB" id="A0A6A6ZJA7"/>
<feature type="transmembrane region" description="Helical" evidence="1">
    <location>
        <begin position="226"/>
        <end position="243"/>
    </location>
</feature>
<feature type="transmembrane region" description="Helical" evidence="1">
    <location>
        <begin position="20"/>
        <end position="40"/>
    </location>
</feature>
<keyword evidence="4" id="KW-1185">Reference proteome</keyword>
<feature type="transmembrane region" description="Helical" evidence="1">
    <location>
        <begin position="83"/>
        <end position="102"/>
    </location>
</feature>
<evidence type="ECO:0000256" key="1">
    <source>
        <dbReference type="SAM" id="Phobius"/>
    </source>
</evidence>
<feature type="domain" description="Acyltransferase 3" evidence="2">
    <location>
        <begin position="12"/>
        <end position="385"/>
    </location>
</feature>
<reference evidence="3" key="1">
    <citation type="journal article" date="2020" name="Stud. Mycol.">
        <title>101 Dothideomycetes genomes: a test case for predicting lifestyles and emergence of pathogens.</title>
        <authorList>
            <person name="Haridas S."/>
            <person name="Albert R."/>
            <person name="Binder M."/>
            <person name="Bloem J."/>
            <person name="Labutti K."/>
            <person name="Salamov A."/>
            <person name="Andreopoulos B."/>
            <person name="Baker S."/>
            <person name="Barry K."/>
            <person name="Bills G."/>
            <person name="Bluhm B."/>
            <person name="Cannon C."/>
            <person name="Castanera R."/>
            <person name="Culley D."/>
            <person name="Daum C."/>
            <person name="Ezra D."/>
            <person name="Gonzalez J."/>
            <person name="Henrissat B."/>
            <person name="Kuo A."/>
            <person name="Liang C."/>
            <person name="Lipzen A."/>
            <person name="Lutzoni F."/>
            <person name="Magnuson J."/>
            <person name="Mondo S."/>
            <person name="Nolan M."/>
            <person name="Ohm R."/>
            <person name="Pangilinan J."/>
            <person name="Park H.-J."/>
            <person name="Ramirez L."/>
            <person name="Alfaro M."/>
            <person name="Sun H."/>
            <person name="Tritt A."/>
            <person name="Yoshinaga Y."/>
            <person name="Zwiers L.-H."/>
            <person name="Turgeon B."/>
            <person name="Goodwin S."/>
            <person name="Spatafora J."/>
            <person name="Crous P."/>
            <person name="Grigoriev I."/>
        </authorList>
    </citation>
    <scope>NUCLEOTIDE SEQUENCE</scope>
    <source>
        <strain evidence="3">CBS 113818</strain>
    </source>
</reference>
<dbReference type="OrthoDB" id="4141464at2759"/>
<keyword evidence="1" id="KW-1133">Transmembrane helix</keyword>
<sequence length="404" mass="44998">MFEPSQPRVRTHELDNLRTYLTILVIFHHAALAYGGTGSFGYRSPYHPPGSSISLTAFNVLNQTFFMGLRTRLTFLKEKMKRLGIPTLIYSLLGAGIIRATVAYRTENAGWHDAASELWKGIKSTRGAGGPTWYTALLLTFDVIYVTCRPRDFFSVTTWEASEAQPLLSEELSNQSHITPTSPPQRQLKTSHVLLALGVAGMASFLICLKYSFGHIFVPLGLRLEYLPQYILYYCTGIFIQRRKISLYQPCHPRTIALAGVVVASMNVLGFFKVRQVFEDGGTLGDIVEQAGGGLNIFALLYSLLNEFVGFMIASLLLKVFHSPILSRHWHLSRIDLAKGSYAAFLLHIPVLVETMTFLDEAAWKETSPALKAATVGVLGVVKTWTLGLGLKWVVERCGWKGYL</sequence>
<dbReference type="PANTHER" id="PTHR36927">
    <property type="entry name" value="BLR4337 PROTEIN"/>
    <property type="match status" value="1"/>
</dbReference>
<evidence type="ECO:0000313" key="4">
    <source>
        <dbReference type="Proteomes" id="UP000799424"/>
    </source>
</evidence>
<dbReference type="Proteomes" id="UP000799424">
    <property type="component" value="Unassembled WGS sequence"/>
</dbReference>
<gene>
    <name evidence="3" type="ORF">CC86DRAFT_303501</name>
</gene>
<protein>
    <recommendedName>
        <fullName evidence="2">Acyltransferase 3 domain-containing protein</fullName>
    </recommendedName>
</protein>
<name>A0A6A6ZJA7_9PLEO</name>
<proteinExistence type="predicted"/>
<evidence type="ECO:0000259" key="2">
    <source>
        <dbReference type="Pfam" id="PF01757"/>
    </source>
</evidence>
<dbReference type="EMBL" id="MU006238">
    <property type="protein sequence ID" value="KAF2821192.1"/>
    <property type="molecule type" value="Genomic_DNA"/>
</dbReference>
<organism evidence="3 4">
    <name type="scientific">Ophiobolus disseminans</name>
    <dbReference type="NCBI Taxonomy" id="1469910"/>
    <lineage>
        <taxon>Eukaryota</taxon>
        <taxon>Fungi</taxon>
        <taxon>Dikarya</taxon>
        <taxon>Ascomycota</taxon>
        <taxon>Pezizomycotina</taxon>
        <taxon>Dothideomycetes</taxon>
        <taxon>Pleosporomycetidae</taxon>
        <taxon>Pleosporales</taxon>
        <taxon>Pleosporineae</taxon>
        <taxon>Phaeosphaeriaceae</taxon>
        <taxon>Ophiobolus</taxon>
    </lineage>
</organism>
<feature type="transmembrane region" description="Helical" evidence="1">
    <location>
        <begin position="294"/>
        <end position="321"/>
    </location>
</feature>
<dbReference type="GO" id="GO:0016747">
    <property type="term" value="F:acyltransferase activity, transferring groups other than amino-acyl groups"/>
    <property type="evidence" value="ECO:0007669"/>
    <property type="project" value="InterPro"/>
</dbReference>
<feature type="transmembrane region" description="Helical" evidence="1">
    <location>
        <begin position="342"/>
        <end position="359"/>
    </location>
</feature>
<feature type="transmembrane region" description="Helical" evidence="1">
    <location>
        <begin position="193"/>
        <end position="214"/>
    </location>
</feature>
<dbReference type="InterPro" id="IPR050623">
    <property type="entry name" value="Glucan_succinyl_AcylTrfase"/>
</dbReference>
<feature type="transmembrane region" description="Helical" evidence="1">
    <location>
        <begin position="255"/>
        <end position="274"/>
    </location>
</feature>
<dbReference type="Pfam" id="PF01757">
    <property type="entry name" value="Acyl_transf_3"/>
    <property type="match status" value="1"/>
</dbReference>
<evidence type="ECO:0000313" key="3">
    <source>
        <dbReference type="EMBL" id="KAF2821192.1"/>
    </source>
</evidence>
<dbReference type="PANTHER" id="PTHR36927:SF4">
    <property type="entry name" value="BLR5718 PROTEIN"/>
    <property type="match status" value="1"/>
</dbReference>
<accession>A0A6A6ZJA7</accession>